<evidence type="ECO:0000259" key="9">
    <source>
        <dbReference type="PROSITE" id="PS50011"/>
    </source>
</evidence>
<evidence type="ECO:0000313" key="11">
    <source>
        <dbReference type="Proteomes" id="UP000000226"/>
    </source>
</evidence>
<sequence length="219" mass="25567">MFLKYCGFCHSKRTSSCQYTTRIEDLCHHFSLADIRKLTNNFDHTRIIDDVFGIREYKGCLQHDGSDYTVTIKRFNDDVDKREKKWNKFKNEIELLCQLRHPNIISLTGFCNHEKEKIVVCEYMPNGSLHSHLRRGELSWKKRLEICIGAARGLHYLHAGAKRTIIHRAIKPRNILLDANMEPKLSNFGHSLQGQRFMSKPKPIIVHTIPGNVLFYDIT</sequence>
<dbReference type="GO" id="GO:0009506">
    <property type="term" value="C:plasmodesma"/>
    <property type="evidence" value="ECO:0007669"/>
    <property type="project" value="TreeGrafter"/>
</dbReference>
<evidence type="ECO:0000256" key="5">
    <source>
        <dbReference type="ARBA" id="ARBA00022777"/>
    </source>
</evidence>
<dbReference type="OMA" id="HENRIFG"/>
<dbReference type="GO" id="GO:0005524">
    <property type="term" value="F:ATP binding"/>
    <property type="evidence" value="ECO:0007669"/>
    <property type="project" value="UniProtKB-KW"/>
</dbReference>
<dbReference type="PANTHER" id="PTHR27003:SF303">
    <property type="entry name" value="TYROSINE KINASE FAMILY PROTEIN"/>
    <property type="match status" value="1"/>
</dbReference>
<name>V7B0L8_PHAVU</name>
<dbReference type="AlphaFoldDB" id="V7B0L8"/>
<evidence type="ECO:0000256" key="2">
    <source>
        <dbReference type="ARBA" id="ARBA00022527"/>
    </source>
</evidence>
<feature type="domain" description="Protein kinase" evidence="9">
    <location>
        <begin position="46"/>
        <end position="219"/>
    </location>
</feature>
<proteinExistence type="predicted"/>
<keyword evidence="2" id="KW-0723">Serine/threonine-protein kinase</keyword>
<dbReference type="EC" id="2.7.11.1" evidence="1"/>
<dbReference type="Gramene" id="ESW11437">
    <property type="protein sequence ID" value="ESW11437"/>
    <property type="gene ID" value="PHAVU_008G029900g"/>
</dbReference>
<dbReference type="Pfam" id="PF07714">
    <property type="entry name" value="PK_Tyr_Ser-Thr"/>
    <property type="match status" value="1"/>
</dbReference>
<dbReference type="PROSITE" id="PS50011">
    <property type="entry name" value="PROTEIN_KINASE_DOM"/>
    <property type="match status" value="1"/>
</dbReference>
<comment type="catalytic activity">
    <reaction evidence="8">
        <text>L-seryl-[protein] + ATP = O-phospho-L-seryl-[protein] + ADP + H(+)</text>
        <dbReference type="Rhea" id="RHEA:17989"/>
        <dbReference type="Rhea" id="RHEA-COMP:9863"/>
        <dbReference type="Rhea" id="RHEA-COMP:11604"/>
        <dbReference type="ChEBI" id="CHEBI:15378"/>
        <dbReference type="ChEBI" id="CHEBI:29999"/>
        <dbReference type="ChEBI" id="CHEBI:30616"/>
        <dbReference type="ChEBI" id="CHEBI:83421"/>
        <dbReference type="ChEBI" id="CHEBI:456216"/>
        <dbReference type="EC" id="2.7.11.1"/>
    </reaction>
</comment>
<keyword evidence="3" id="KW-0808">Transferase</keyword>
<organism evidence="10 11">
    <name type="scientific">Phaseolus vulgaris</name>
    <name type="common">Kidney bean</name>
    <name type="synonym">French bean</name>
    <dbReference type="NCBI Taxonomy" id="3885"/>
    <lineage>
        <taxon>Eukaryota</taxon>
        <taxon>Viridiplantae</taxon>
        <taxon>Streptophyta</taxon>
        <taxon>Embryophyta</taxon>
        <taxon>Tracheophyta</taxon>
        <taxon>Spermatophyta</taxon>
        <taxon>Magnoliopsida</taxon>
        <taxon>eudicotyledons</taxon>
        <taxon>Gunneridae</taxon>
        <taxon>Pentapetalae</taxon>
        <taxon>rosids</taxon>
        <taxon>fabids</taxon>
        <taxon>Fabales</taxon>
        <taxon>Fabaceae</taxon>
        <taxon>Papilionoideae</taxon>
        <taxon>50 kb inversion clade</taxon>
        <taxon>NPAAA clade</taxon>
        <taxon>indigoferoid/millettioid clade</taxon>
        <taxon>Phaseoleae</taxon>
        <taxon>Phaseolus</taxon>
    </lineage>
</organism>
<evidence type="ECO:0000256" key="6">
    <source>
        <dbReference type="ARBA" id="ARBA00022840"/>
    </source>
</evidence>
<evidence type="ECO:0000256" key="7">
    <source>
        <dbReference type="ARBA" id="ARBA00047899"/>
    </source>
</evidence>
<dbReference type="InterPro" id="IPR011009">
    <property type="entry name" value="Kinase-like_dom_sf"/>
</dbReference>
<dbReference type="eggNOG" id="KOG1187">
    <property type="taxonomic scope" value="Eukaryota"/>
</dbReference>
<keyword evidence="4" id="KW-0547">Nucleotide-binding</keyword>
<dbReference type="Gene3D" id="3.30.200.20">
    <property type="entry name" value="Phosphorylase Kinase, domain 1"/>
    <property type="match status" value="1"/>
</dbReference>
<evidence type="ECO:0000256" key="4">
    <source>
        <dbReference type="ARBA" id="ARBA00022741"/>
    </source>
</evidence>
<dbReference type="PANTHER" id="PTHR27003">
    <property type="entry name" value="OS07G0166700 PROTEIN"/>
    <property type="match status" value="1"/>
</dbReference>
<dbReference type="FunFam" id="1.10.510.10:FF:001023">
    <property type="entry name" value="Os07g0541700 protein"/>
    <property type="match status" value="1"/>
</dbReference>
<keyword evidence="5" id="KW-0418">Kinase</keyword>
<evidence type="ECO:0000313" key="10">
    <source>
        <dbReference type="EMBL" id="ESW11437.1"/>
    </source>
</evidence>
<comment type="catalytic activity">
    <reaction evidence="7">
        <text>L-threonyl-[protein] + ATP = O-phospho-L-threonyl-[protein] + ADP + H(+)</text>
        <dbReference type="Rhea" id="RHEA:46608"/>
        <dbReference type="Rhea" id="RHEA-COMP:11060"/>
        <dbReference type="Rhea" id="RHEA-COMP:11605"/>
        <dbReference type="ChEBI" id="CHEBI:15378"/>
        <dbReference type="ChEBI" id="CHEBI:30013"/>
        <dbReference type="ChEBI" id="CHEBI:30616"/>
        <dbReference type="ChEBI" id="CHEBI:61977"/>
        <dbReference type="ChEBI" id="CHEBI:456216"/>
        <dbReference type="EC" id="2.7.11.1"/>
    </reaction>
</comment>
<dbReference type="OrthoDB" id="1658195at2759"/>
<dbReference type="EMBL" id="CM002295">
    <property type="protein sequence ID" value="ESW11437.1"/>
    <property type="molecule type" value="Genomic_DNA"/>
</dbReference>
<dbReference type="GO" id="GO:0004714">
    <property type="term" value="F:transmembrane receptor protein tyrosine kinase activity"/>
    <property type="evidence" value="ECO:0007669"/>
    <property type="project" value="InterPro"/>
</dbReference>
<accession>V7B0L8</accession>
<dbReference type="InterPro" id="IPR000719">
    <property type="entry name" value="Prot_kinase_dom"/>
</dbReference>
<dbReference type="FunFam" id="3.30.200.20:FF:000742">
    <property type="entry name" value="Receptor-like protein kinase ANXUR2"/>
    <property type="match status" value="1"/>
</dbReference>
<dbReference type="SUPFAM" id="SSF56112">
    <property type="entry name" value="Protein kinase-like (PK-like)"/>
    <property type="match status" value="1"/>
</dbReference>
<reference evidence="11" key="1">
    <citation type="journal article" date="2014" name="Nat. Genet.">
        <title>A reference genome for common bean and genome-wide analysis of dual domestications.</title>
        <authorList>
            <person name="Schmutz J."/>
            <person name="McClean P.E."/>
            <person name="Mamidi S."/>
            <person name="Wu G.A."/>
            <person name="Cannon S.B."/>
            <person name="Grimwood J."/>
            <person name="Jenkins J."/>
            <person name="Shu S."/>
            <person name="Song Q."/>
            <person name="Chavarro C."/>
            <person name="Torres-Torres M."/>
            <person name="Geffroy V."/>
            <person name="Moghaddam S.M."/>
            <person name="Gao D."/>
            <person name="Abernathy B."/>
            <person name="Barry K."/>
            <person name="Blair M."/>
            <person name="Brick M.A."/>
            <person name="Chovatia M."/>
            <person name="Gepts P."/>
            <person name="Goodstein D.M."/>
            <person name="Gonzales M."/>
            <person name="Hellsten U."/>
            <person name="Hyten D.L."/>
            <person name="Jia G."/>
            <person name="Kelly J.D."/>
            <person name="Kudrna D."/>
            <person name="Lee R."/>
            <person name="Richard M.M."/>
            <person name="Miklas P.N."/>
            <person name="Osorno J.M."/>
            <person name="Rodrigues J."/>
            <person name="Thareau V."/>
            <person name="Urrea C.A."/>
            <person name="Wang M."/>
            <person name="Yu Y."/>
            <person name="Zhang M."/>
            <person name="Wing R.A."/>
            <person name="Cregan P.B."/>
            <person name="Rokhsar D.S."/>
            <person name="Jackson S.A."/>
        </authorList>
    </citation>
    <scope>NUCLEOTIDE SEQUENCE [LARGE SCALE GENOMIC DNA]</scope>
    <source>
        <strain evidence="11">cv. G19833</strain>
    </source>
</reference>
<evidence type="ECO:0000256" key="1">
    <source>
        <dbReference type="ARBA" id="ARBA00012513"/>
    </source>
</evidence>
<dbReference type="Gene3D" id="1.10.510.10">
    <property type="entry name" value="Transferase(Phosphotransferase) domain 1"/>
    <property type="match status" value="1"/>
</dbReference>
<dbReference type="PhylomeDB" id="V7B0L8"/>
<keyword evidence="6" id="KW-0067">ATP-binding</keyword>
<protein>
    <recommendedName>
        <fullName evidence="1">non-specific serine/threonine protein kinase</fullName>
        <ecNumber evidence="1">2.7.11.1</ecNumber>
    </recommendedName>
</protein>
<keyword evidence="11" id="KW-1185">Reference proteome</keyword>
<dbReference type="GO" id="GO:0004674">
    <property type="term" value="F:protein serine/threonine kinase activity"/>
    <property type="evidence" value="ECO:0007669"/>
    <property type="project" value="UniProtKB-KW"/>
</dbReference>
<dbReference type="InterPro" id="IPR045272">
    <property type="entry name" value="ANXUR1/2-like"/>
</dbReference>
<gene>
    <name evidence="10" type="ORF">PHAVU_008G029900g</name>
</gene>
<evidence type="ECO:0000256" key="8">
    <source>
        <dbReference type="ARBA" id="ARBA00048679"/>
    </source>
</evidence>
<dbReference type="InterPro" id="IPR001245">
    <property type="entry name" value="Ser-Thr/Tyr_kinase_cat_dom"/>
</dbReference>
<dbReference type="GO" id="GO:0005886">
    <property type="term" value="C:plasma membrane"/>
    <property type="evidence" value="ECO:0007669"/>
    <property type="project" value="TreeGrafter"/>
</dbReference>
<evidence type="ECO:0000256" key="3">
    <source>
        <dbReference type="ARBA" id="ARBA00022679"/>
    </source>
</evidence>
<dbReference type="Proteomes" id="UP000000226">
    <property type="component" value="Chromosome 8"/>
</dbReference>